<comment type="caution">
    <text evidence="2">The sequence shown here is derived from an EMBL/GenBank/DDBJ whole genome shotgun (WGS) entry which is preliminary data.</text>
</comment>
<dbReference type="EMBL" id="LGGD01000129">
    <property type="protein sequence ID" value="KUK61453.1"/>
    <property type="molecule type" value="Genomic_DNA"/>
</dbReference>
<dbReference type="PATRIC" id="fig|2198.4.peg.1423"/>
<dbReference type="PROSITE" id="PS50902">
    <property type="entry name" value="FLAVODOXIN_LIKE"/>
    <property type="match status" value="1"/>
</dbReference>
<organism evidence="2 3">
    <name type="scientific">Methanoculleus marisnigri</name>
    <dbReference type="NCBI Taxonomy" id="2198"/>
    <lineage>
        <taxon>Archaea</taxon>
        <taxon>Methanobacteriati</taxon>
        <taxon>Methanobacteriota</taxon>
        <taxon>Stenosarchaea group</taxon>
        <taxon>Methanomicrobia</taxon>
        <taxon>Methanomicrobiales</taxon>
        <taxon>Methanomicrobiaceae</taxon>
        <taxon>Methanoculleus</taxon>
    </lineage>
</organism>
<dbReference type="GO" id="GO:0070819">
    <property type="term" value="F:menaquinone-dependent protoporphyrinogen oxidase activity"/>
    <property type="evidence" value="ECO:0007669"/>
    <property type="project" value="TreeGrafter"/>
</dbReference>
<dbReference type="PANTHER" id="PTHR38030">
    <property type="entry name" value="PROTOPORPHYRINOGEN IX DEHYDROGENASE [MENAQUINONE]"/>
    <property type="match status" value="1"/>
</dbReference>
<feature type="domain" description="Flavodoxin-like" evidence="1">
    <location>
        <begin position="5"/>
        <end position="168"/>
    </location>
</feature>
<gene>
    <name evidence="2" type="ORF">XD82_1096</name>
</gene>
<dbReference type="GO" id="GO:0006783">
    <property type="term" value="P:heme biosynthetic process"/>
    <property type="evidence" value="ECO:0007669"/>
    <property type="project" value="TreeGrafter"/>
</dbReference>
<evidence type="ECO:0000259" key="1">
    <source>
        <dbReference type="PROSITE" id="PS50902"/>
    </source>
</evidence>
<dbReference type="Pfam" id="PF12724">
    <property type="entry name" value="Flavodoxin_5"/>
    <property type="match status" value="1"/>
</dbReference>
<dbReference type="Gene3D" id="3.40.50.360">
    <property type="match status" value="1"/>
</dbReference>
<name>A0A101GN19_9EURY</name>
<dbReference type="PANTHER" id="PTHR38030:SF2">
    <property type="entry name" value="PROTOPORPHYRINOGEN IX DEHYDROGENASE [QUINONE]"/>
    <property type="match status" value="1"/>
</dbReference>
<dbReference type="InterPro" id="IPR052200">
    <property type="entry name" value="Protoporphyrinogen_IX_DH"/>
</dbReference>
<dbReference type="InterPro" id="IPR008254">
    <property type="entry name" value="Flavodoxin/NO_synth"/>
</dbReference>
<protein>
    <submittedName>
        <fullName evidence="2">Flavodoxin</fullName>
    </submittedName>
</protein>
<dbReference type="Proteomes" id="UP000054323">
    <property type="component" value="Unassembled WGS sequence"/>
</dbReference>
<dbReference type="InterPro" id="IPR026816">
    <property type="entry name" value="Flavodoxin_dom"/>
</dbReference>
<sequence>MADKILVAYATRYGSTAEVAEAIGDELRKAGVAVDVLPVSDVQNLSSYRAAIIGSPIYMGKWLPEAQVFIEQNQQGLRSIPVAYFTVGLTVADGGAETLRKAEASMDQVRMLVNPVDIGIFPGKLESGGLSLADRTITKLIRAKTGDFRNWEAVRAWAETVRSRLVPA</sequence>
<accession>A0A101GN19</accession>
<proteinExistence type="predicted"/>
<dbReference type="InterPro" id="IPR029039">
    <property type="entry name" value="Flavoprotein-like_sf"/>
</dbReference>
<dbReference type="AlphaFoldDB" id="A0A101GN19"/>
<evidence type="ECO:0000313" key="3">
    <source>
        <dbReference type="Proteomes" id="UP000054323"/>
    </source>
</evidence>
<evidence type="ECO:0000313" key="2">
    <source>
        <dbReference type="EMBL" id="KUK61453.1"/>
    </source>
</evidence>
<dbReference type="SUPFAM" id="SSF52218">
    <property type="entry name" value="Flavoproteins"/>
    <property type="match status" value="1"/>
</dbReference>
<dbReference type="GO" id="GO:0010181">
    <property type="term" value="F:FMN binding"/>
    <property type="evidence" value="ECO:0007669"/>
    <property type="project" value="InterPro"/>
</dbReference>
<reference evidence="3" key="1">
    <citation type="journal article" date="2015" name="MBio">
        <title>Genome-Resolved Metagenomic Analysis Reveals Roles for Candidate Phyla and Other Microbial Community Members in Biogeochemical Transformations in Oil Reservoirs.</title>
        <authorList>
            <person name="Hu P."/>
            <person name="Tom L."/>
            <person name="Singh A."/>
            <person name="Thomas B.C."/>
            <person name="Baker B.J."/>
            <person name="Piceno Y.M."/>
            <person name="Andersen G.L."/>
            <person name="Banfield J.F."/>
        </authorList>
    </citation>
    <scope>NUCLEOTIDE SEQUENCE [LARGE SCALE GENOMIC DNA]</scope>
</reference>